<dbReference type="InterPro" id="IPR041662">
    <property type="entry name" value="SusD-like_2"/>
</dbReference>
<dbReference type="Proteomes" id="UP001560573">
    <property type="component" value="Unassembled WGS sequence"/>
</dbReference>
<dbReference type="EMBL" id="JAULBC010000009">
    <property type="protein sequence ID" value="MEX6690630.1"/>
    <property type="molecule type" value="Genomic_DNA"/>
</dbReference>
<organism evidence="1 2">
    <name type="scientific">Danxiaibacter flavus</name>
    <dbReference type="NCBI Taxonomy" id="3049108"/>
    <lineage>
        <taxon>Bacteria</taxon>
        <taxon>Pseudomonadati</taxon>
        <taxon>Bacteroidota</taxon>
        <taxon>Chitinophagia</taxon>
        <taxon>Chitinophagales</taxon>
        <taxon>Chitinophagaceae</taxon>
        <taxon>Danxiaibacter</taxon>
    </lineage>
</organism>
<protein>
    <submittedName>
        <fullName evidence="1">SusD/RagB family nutrient-binding outer membrane lipoprotein</fullName>
    </submittedName>
</protein>
<dbReference type="PROSITE" id="PS51257">
    <property type="entry name" value="PROKAR_LIPOPROTEIN"/>
    <property type="match status" value="1"/>
</dbReference>
<evidence type="ECO:0000313" key="1">
    <source>
        <dbReference type="EMBL" id="MEX6690630.1"/>
    </source>
</evidence>
<dbReference type="Pfam" id="PF12771">
    <property type="entry name" value="SusD-like_2"/>
    <property type="match status" value="1"/>
</dbReference>
<dbReference type="SUPFAM" id="SSF48452">
    <property type="entry name" value="TPR-like"/>
    <property type="match status" value="1"/>
</dbReference>
<name>A0ABV3ZMA8_9BACT</name>
<sequence>MKKIIHILIFPVLIIMIGTGCKKSFDTLNQNPNKPTSVPSSLLLNGILNDIYDGPAGDYEKWGQYFLQNYDYYGNNKYEFGSGADYYATLRNVIKMEEEAVKSGLPAGNAYEAMAKFLKAYLFVKMSLEMGDLPMNNALRGSADLTPVYNTQKEVFQQAFVWLDSANLQLGKLVAAGETSLSGDIYFSDNNIAHWQKVTNAFRLRALIHLSKKVTDADLKIKEQFAAIVQNPTQYPLMDGSGDNFQYTFIHPTNDYPQNPGSFGFNALRENCSATYVGLLTKFKDPRVYMTTEPASALVAAGTPPTSYNAFVGADPGEDLGIMYVKANAGQYSLINRHYYYETYTAEPSVQVGYPEMCFNIAEAINRGWIAAGPKGNAEYYYQEGIKASRASYGIPVTGNMTVYFLKSGSPGSSAVYNTYTAAVDYDTYYNQPLVKYSGNNGTGLTQILQQRYIALFRHSGLESYYTYRRTGVPTFTTGPGTGNSGRIAMRFQYPNIEKVANAENYQAALQAQYGGNDDINGLMWLLK</sequence>
<accession>A0ABV3ZMA8</accession>
<dbReference type="InterPro" id="IPR011990">
    <property type="entry name" value="TPR-like_helical_dom_sf"/>
</dbReference>
<keyword evidence="2" id="KW-1185">Reference proteome</keyword>
<proteinExistence type="predicted"/>
<evidence type="ECO:0000313" key="2">
    <source>
        <dbReference type="Proteomes" id="UP001560573"/>
    </source>
</evidence>
<dbReference type="RefSeq" id="WP_369332041.1">
    <property type="nucleotide sequence ID" value="NZ_JAULBC010000009.1"/>
</dbReference>
<comment type="caution">
    <text evidence="1">The sequence shown here is derived from an EMBL/GenBank/DDBJ whole genome shotgun (WGS) entry which is preliminary data.</text>
</comment>
<dbReference type="Gene3D" id="1.25.40.390">
    <property type="match status" value="1"/>
</dbReference>
<gene>
    <name evidence="1" type="ORF">QTN47_24195</name>
</gene>
<keyword evidence="1" id="KW-0449">Lipoprotein</keyword>
<reference evidence="1 2" key="1">
    <citation type="submission" date="2023-07" db="EMBL/GenBank/DDBJ databases">
        <authorList>
            <person name="Lian W.-H."/>
        </authorList>
    </citation>
    <scope>NUCLEOTIDE SEQUENCE [LARGE SCALE GENOMIC DNA]</scope>
    <source>
        <strain evidence="1 2">SYSU DXS3180</strain>
    </source>
</reference>